<dbReference type="SMART" id="SM00919">
    <property type="entry name" value="Malic_M"/>
    <property type="match status" value="1"/>
</dbReference>
<dbReference type="PIRSF" id="PIRSF036684">
    <property type="entry name" value="ME_PTA"/>
    <property type="match status" value="1"/>
</dbReference>
<evidence type="ECO:0000313" key="8">
    <source>
        <dbReference type="Proteomes" id="UP001242480"/>
    </source>
</evidence>
<dbReference type="InterPro" id="IPR051674">
    <property type="entry name" value="Malate_Decarboxylase"/>
</dbReference>
<dbReference type="InterPro" id="IPR012188">
    <property type="entry name" value="ME_PTA"/>
</dbReference>
<evidence type="ECO:0000259" key="5">
    <source>
        <dbReference type="SMART" id="SM00919"/>
    </source>
</evidence>
<feature type="domain" description="Malic enzyme N-terminal" evidence="6">
    <location>
        <begin position="22"/>
        <end position="155"/>
    </location>
</feature>
<comment type="caution">
    <text evidence="7">The sequence shown here is derived from an EMBL/GenBank/DDBJ whole genome shotgun (WGS) entry which is preliminary data.</text>
</comment>
<dbReference type="CDD" id="cd05311">
    <property type="entry name" value="NAD_bind_2_malic_enz"/>
    <property type="match status" value="1"/>
</dbReference>
<proteinExistence type="inferred from homology"/>
<dbReference type="Pfam" id="PF03949">
    <property type="entry name" value="Malic_M"/>
    <property type="match status" value="1"/>
</dbReference>
<dbReference type="SMART" id="SM01274">
    <property type="entry name" value="malic"/>
    <property type="match status" value="1"/>
</dbReference>
<comment type="similarity">
    <text evidence="2">In the C-terminal section; belongs to the phosphate acetyltransferase and butyryltransferase family.</text>
</comment>
<sequence length="761" mass="81400">MSSTISDDLRSGALVYHRLPKPGKLEIVPTKPLGNQRDLALAYSPGVAAACEAIAADPAEAANLTARQNLVAVVSNGTAVLGLGDIGPLASKPVMEGKAVLFKKFAGIDVFDIEIAPKTVDEIVTVVAALEPTFGGINLEDIKAPECFEVERRLRETMKIPVFHDDQHGTAIIVGAAVRNALELSGKRIDAVKIVASGAGAAALACLNLLVSLGARRENIFVSDIKGVVYKGRPELMDPWKEPYAQDTAARTLDDIIGGADVFLGLSAGGVLKPEMVARMAERPLILALANPFPEIMPDAARAVRPDALICTGRSDFPNQVNNVLCFPYIFRGALDCGATTINEAMKHAAVEAIAALARETPSDVVAKAYGGEAPRFGPDSLIPSPFDPRLILRIAPAVAKAGMESGVATRPIEDLAVYAESLTRFVFRSGFIMKPLFTAAKAAPRRVVYAEGEDERVLRAAQVVLEEGLAKPILIGRPSVIESRIQRFGLTIRPGRDFEVIDPGDDPRYKDYWTLYHDLGGRRGITPERARTIVRSNNTVIAALALRRGDADAMICGLEGGFMRHLRDVRLIVGLAPGIQCFSALSLVITSKGAFFICDTQVTPDPSAEDVAEMAILAAEHVKRFGLTPKIALLSHGDFGSYDTDSARKMRRALQILMDKRPDLEADGEMQADSALSPAVRELKLSESRLTGEANVLVMPNLDAANIAYQLTRMLADALPVGPILIGGAKPAHILTNAVTARGVVNMTAIAVVEAQTDER</sequence>
<dbReference type="InterPro" id="IPR042112">
    <property type="entry name" value="P_AcTrfase_dom2"/>
</dbReference>
<dbReference type="Gene3D" id="3.40.50.10950">
    <property type="match status" value="1"/>
</dbReference>
<name>A0ABU0J283_9HYPH</name>
<evidence type="ECO:0000256" key="1">
    <source>
        <dbReference type="ARBA" id="ARBA00007686"/>
    </source>
</evidence>
<keyword evidence="4" id="KW-0511">Multifunctional enzyme</keyword>
<evidence type="ECO:0000256" key="3">
    <source>
        <dbReference type="ARBA" id="ARBA00023002"/>
    </source>
</evidence>
<dbReference type="RefSeq" id="WP_307269508.1">
    <property type="nucleotide sequence ID" value="NZ_JAUSVX010000002.1"/>
</dbReference>
<dbReference type="Proteomes" id="UP001242480">
    <property type="component" value="Unassembled WGS sequence"/>
</dbReference>
<organism evidence="7 8">
    <name type="scientific">Labrys wisconsinensis</name>
    <dbReference type="NCBI Taxonomy" id="425677"/>
    <lineage>
        <taxon>Bacteria</taxon>
        <taxon>Pseudomonadati</taxon>
        <taxon>Pseudomonadota</taxon>
        <taxon>Alphaproteobacteria</taxon>
        <taxon>Hyphomicrobiales</taxon>
        <taxon>Xanthobacteraceae</taxon>
        <taxon>Labrys</taxon>
    </lineage>
</organism>
<dbReference type="Pfam" id="PF00390">
    <property type="entry name" value="malic"/>
    <property type="match status" value="1"/>
</dbReference>
<dbReference type="InterPro" id="IPR045213">
    <property type="entry name" value="Malic_NAD-bd_bact_type"/>
</dbReference>
<evidence type="ECO:0000259" key="6">
    <source>
        <dbReference type="SMART" id="SM01274"/>
    </source>
</evidence>
<dbReference type="PANTHER" id="PTHR43237:SF4">
    <property type="entry name" value="NADP-DEPENDENT MALIC ENZYME"/>
    <property type="match status" value="1"/>
</dbReference>
<dbReference type="SUPFAM" id="SSF51735">
    <property type="entry name" value="NAD(P)-binding Rossmann-fold domains"/>
    <property type="match status" value="1"/>
</dbReference>
<dbReference type="InterPro" id="IPR012302">
    <property type="entry name" value="Malic_NAD-bd"/>
</dbReference>
<dbReference type="GO" id="GO:0004473">
    <property type="term" value="F:malate dehydrogenase (decarboxylating) (NADP+) activity"/>
    <property type="evidence" value="ECO:0007669"/>
    <property type="project" value="UniProtKB-EC"/>
</dbReference>
<reference evidence="7 8" key="1">
    <citation type="submission" date="2023-07" db="EMBL/GenBank/DDBJ databases">
        <title>Genomic Encyclopedia of Type Strains, Phase IV (KMG-IV): sequencing the most valuable type-strain genomes for metagenomic binning, comparative biology and taxonomic classification.</title>
        <authorList>
            <person name="Goeker M."/>
        </authorList>
    </citation>
    <scope>NUCLEOTIDE SEQUENCE [LARGE SCALE GENOMIC DNA]</scope>
    <source>
        <strain evidence="7 8">DSM 19619</strain>
    </source>
</reference>
<dbReference type="InterPro" id="IPR046346">
    <property type="entry name" value="Aminoacid_DH-like_N_sf"/>
</dbReference>
<dbReference type="Pfam" id="PF01515">
    <property type="entry name" value="PTA_PTB"/>
    <property type="match status" value="1"/>
</dbReference>
<dbReference type="SUPFAM" id="SSF53659">
    <property type="entry name" value="Isocitrate/Isopropylmalate dehydrogenase-like"/>
    <property type="match status" value="1"/>
</dbReference>
<feature type="domain" description="Malic enzyme NAD-binding" evidence="5">
    <location>
        <begin position="167"/>
        <end position="404"/>
    </location>
</feature>
<dbReference type="Gene3D" id="3.40.50.10750">
    <property type="entry name" value="Isocitrate/Isopropylmalate dehydrogenase-like"/>
    <property type="match status" value="1"/>
</dbReference>
<dbReference type="InterPro" id="IPR037062">
    <property type="entry name" value="Malic_N_dom_sf"/>
</dbReference>
<evidence type="ECO:0000256" key="4">
    <source>
        <dbReference type="ARBA" id="ARBA00023268"/>
    </source>
</evidence>
<comment type="similarity">
    <text evidence="1">In the N-terminal section; belongs to the malic enzymes family.</text>
</comment>
<dbReference type="SUPFAM" id="SSF53223">
    <property type="entry name" value="Aminoacid dehydrogenase-like, N-terminal domain"/>
    <property type="match status" value="1"/>
</dbReference>
<dbReference type="InterPro" id="IPR002505">
    <property type="entry name" value="PTA_PTB"/>
</dbReference>
<accession>A0ABU0J283</accession>
<dbReference type="InterPro" id="IPR042113">
    <property type="entry name" value="P_AcTrfase_dom1"/>
</dbReference>
<dbReference type="InterPro" id="IPR012301">
    <property type="entry name" value="Malic_N_dom"/>
</dbReference>
<dbReference type="PANTHER" id="PTHR43237">
    <property type="entry name" value="NADP-DEPENDENT MALIC ENZYME"/>
    <property type="match status" value="1"/>
</dbReference>
<keyword evidence="8" id="KW-1185">Reference proteome</keyword>
<dbReference type="EMBL" id="JAUSVX010000002">
    <property type="protein sequence ID" value="MDQ0468370.1"/>
    <property type="molecule type" value="Genomic_DNA"/>
</dbReference>
<evidence type="ECO:0000256" key="2">
    <source>
        <dbReference type="ARBA" id="ARBA00008756"/>
    </source>
</evidence>
<dbReference type="Gene3D" id="3.40.50.10380">
    <property type="entry name" value="Malic enzyme, N-terminal domain"/>
    <property type="match status" value="1"/>
</dbReference>
<evidence type="ECO:0000313" key="7">
    <source>
        <dbReference type="EMBL" id="MDQ0468370.1"/>
    </source>
</evidence>
<dbReference type="InterPro" id="IPR036291">
    <property type="entry name" value="NAD(P)-bd_dom_sf"/>
</dbReference>
<dbReference type="EC" id="1.1.1.40" evidence="7"/>
<gene>
    <name evidence="7" type="ORF">QO011_001370</name>
</gene>
<keyword evidence="3 7" id="KW-0560">Oxidoreductase</keyword>
<protein>
    <submittedName>
        <fullName evidence="7">Malate dehydrogenase (Oxaloacetate-decarboxylating)(NADP+)</fullName>
        <ecNumber evidence="7">1.1.1.40</ecNumber>
    </submittedName>
</protein>
<dbReference type="Gene3D" id="3.40.50.720">
    <property type="entry name" value="NAD(P)-binding Rossmann-like Domain"/>
    <property type="match status" value="1"/>
</dbReference>